<sequence>MYTYKQTQHSFETPQQTSTMLQNQEITPTLRDVLLLVNLQMVQLLNKNSNTSIQRTILSGSDGQKSRFKICMKGWESFTGCHQPYKRANTVCAMCAIHIQCVQYVLAWIKHGCELYLCCMTRK</sequence>
<name>A0A2D4G5K9_MICCO</name>
<dbReference type="EMBL" id="IACJ01100062">
    <property type="protein sequence ID" value="LAA55022.1"/>
    <property type="molecule type" value="Transcribed_RNA"/>
</dbReference>
<protein>
    <submittedName>
        <fullName evidence="1">Uncharacterized protein</fullName>
    </submittedName>
</protein>
<reference evidence="1" key="2">
    <citation type="submission" date="2017-11" db="EMBL/GenBank/DDBJ databases">
        <title>Coralsnake Venomics: Analyses of Venom Gland Transcriptomes and Proteomes of Six Brazilian Taxa.</title>
        <authorList>
            <person name="Aird S.D."/>
            <person name="Jorge da Silva N."/>
            <person name="Qiu L."/>
            <person name="Villar-Briones A."/>
            <person name="Aparecida-Saddi V."/>
            <person name="Campos-Telles M.P."/>
            <person name="Grau M."/>
            <person name="Mikheyev A.S."/>
        </authorList>
    </citation>
    <scope>NUCLEOTIDE SEQUENCE</scope>
    <source>
        <tissue evidence="1">Venom_gland</tissue>
    </source>
</reference>
<accession>A0A2D4G5K9</accession>
<proteinExistence type="predicted"/>
<organism evidence="1">
    <name type="scientific">Micrurus corallinus</name>
    <name type="common">Brazilian coral snake</name>
    <dbReference type="NCBI Taxonomy" id="54390"/>
    <lineage>
        <taxon>Eukaryota</taxon>
        <taxon>Metazoa</taxon>
        <taxon>Chordata</taxon>
        <taxon>Craniata</taxon>
        <taxon>Vertebrata</taxon>
        <taxon>Euteleostomi</taxon>
        <taxon>Lepidosauria</taxon>
        <taxon>Squamata</taxon>
        <taxon>Bifurcata</taxon>
        <taxon>Unidentata</taxon>
        <taxon>Episquamata</taxon>
        <taxon>Toxicofera</taxon>
        <taxon>Serpentes</taxon>
        <taxon>Colubroidea</taxon>
        <taxon>Elapidae</taxon>
        <taxon>Elapinae</taxon>
        <taxon>Micrurus</taxon>
    </lineage>
</organism>
<reference evidence="1" key="1">
    <citation type="submission" date="2017-07" db="EMBL/GenBank/DDBJ databases">
        <authorList>
            <person name="Mikheyev A."/>
            <person name="Grau M."/>
        </authorList>
    </citation>
    <scope>NUCLEOTIDE SEQUENCE</scope>
    <source>
        <tissue evidence="1">Venom_gland</tissue>
    </source>
</reference>
<evidence type="ECO:0000313" key="1">
    <source>
        <dbReference type="EMBL" id="LAA55022.1"/>
    </source>
</evidence>
<dbReference type="AlphaFoldDB" id="A0A2D4G5K9"/>